<dbReference type="AlphaFoldDB" id="A0AAV2KC68"/>
<dbReference type="Proteomes" id="UP001497482">
    <property type="component" value="Chromosome 17"/>
</dbReference>
<evidence type="ECO:0000313" key="1">
    <source>
        <dbReference type="EMBL" id="CAL1585896.1"/>
    </source>
</evidence>
<gene>
    <name evidence="1" type="ORF">KC01_LOCUS16063</name>
</gene>
<dbReference type="EMBL" id="OZ035839">
    <property type="protein sequence ID" value="CAL1585896.1"/>
    <property type="molecule type" value="Genomic_DNA"/>
</dbReference>
<name>A0AAV2KC68_KNICA</name>
<proteinExistence type="predicted"/>
<evidence type="ECO:0000313" key="2">
    <source>
        <dbReference type="Proteomes" id="UP001497482"/>
    </source>
</evidence>
<reference evidence="1 2" key="1">
    <citation type="submission" date="2024-04" db="EMBL/GenBank/DDBJ databases">
        <authorList>
            <person name="Waldvogel A.-M."/>
            <person name="Schoenle A."/>
        </authorList>
    </citation>
    <scope>NUCLEOTIDE SEQUENCE [LARGE SCALE GENOMIC DNA]</scope>
</reference>
<protein>
    <submittedName>
        <fullName evidence="1">Uncharacterized protein</fullName>
    </submittedName>
</protein>
<accession>A0AAV2KC68</accession>
<sequence length="94" mass="10781">MNHLLKRVRISLGSSQVLKLIGPARNKEGQKMYRKSYNKKSTTWSAYEMKEKKTYSYIPEIQKAILAVRLQSATTHLRTSEGTCVPGGYWSKKT</sequence>
<organism evidence="1 2">
    <name type="scientific">Knipowitschia caucasica</name>
    <name type="common">Caucasian dwarf goby</name>
    <name type="synonym">Pomatoschistus caucasicus</name>
    <dbReference type="NCBI Taxonomy" id="637954"/>
    <lineage>
        <taxon>Eukaryota</taxon>
        <taxon>Metazoa</taxon>
        <taxon>Chordata</taxon>
        <taxon>Craniata</taxon>
        <taxon>Vertebrata</taxon>
        <taxon>Euteleostomi</taxon>
        <taxon>Actinopterygii</taxon>
        <taxon>Neopterygii</taxon>
        <taxon>Teleostei</taxon>
        <taxon>Neoteleostei</taxon>
        <taxon>Acanthomorphata</taxon>
        <taxon>Gobiaria</taxon>
        <taxon>Gobiiformes</taxon>
        <taxon>Gobioidei</taxon>
        <taxon>Gobiidae</taxon>
        <taxon>Gobiinae</taxon>
        <taxon>Knipowitschia</taxon>
    </lineage>
</organism>
<keyword evidence="2" id="KW-1185">Reference proteome</keyword>